<evidence type="ECO:0000313" key="3">
    <source>
        <dbReference type="Proteomes" id="UP000240542"/>
    </source>
</evidence>
<feature type="region of interest" description="Disordered" evidence="1">
    <location>
        <begin position="1"/>
        <end position="34"/>
    </location>
</feature>
<gene>
    <name evidence="2" type="ORF">CLV63_101492</name>
</gene>
<keyword evidence="3" id="KW-1185">Reference proteome</keyword>
<name>A0A2P8DUV8_9ACTN</name>
<comment type="caution">
    <text evidence="2">The sequence shown here is derived from an EMBL/GenBank/DDBJ whole genome shotgun (WGS) entry which is preliminary data.</text>
</comment>
<dbReference type="Proteomes" id="UP000240542">
    <property type="component" value="Unassembled WGS sequence"/>
</dbReference>
<dbReference type="RefSeq" id="WP_170134123.1">
    <property type="nucleotide sequence ID" value="NZ_PYGA01000001.1"/>
</dbReference>
<sequence length="58" mass="6096">MGPDRSPSTGGDAPQDEQLELLRETGNGSTDPNEELLLREEFGPPDANGVFGAVKGEP</sequence>
<accession>A0A2P8DUV8</accession>
<evidence type="ECO:0000313" key="2">
    <source>
        <dbReference type="EMBL" id="PSL01013.1"/>
    </source>
</evidence>
<evidence type="ECO:0000256" key="1">
    <source>
        <dbReference type="SAM" id="MobiDB-lite"/>
    </source>
</evidence>
<reference evidence="2 3" key="1">
    <citation type="submission" date="2018-03" db="EMBL/GenBank/DDBJ databases">
        <title>Genomic Encyclopedia of Archaeal and Bacterial Type Strains, Phase II (KMG-II): from individual species to whole genera.</title>
        <authorList>
            <person name="Goeker M."/>
        </authorList>
    </citation>
    <scope>NUCLEOTIDE SEQUENCE [LARGE SCALE GENOMIC DNA]</scope>
    <source>
        <strain evidence="2 3">DSM 45312</strain>
    </source>
</reference>
<organism evidence="2 3">
    <name type="scientific">Murinocardiopsis flavida</name>
    <dbReference type="NCBI Taxonomy" id="645275"/>
    <lineage>
        <taxon>Bacteria</taxon>
        <taxon>Bacillati</taxon>
        <taxon>Actinomycetota</taxon>
        <taxon>Actinomycetes</taxon>
        <taxon>Streptosporangiales</taxon>
        <taxon>Nocardiopsidaceae</taxon>
        <taxon>Murinocardiopsis</taxon>
    </lineage>
</organism>
<dbReference type="EMBL" id="PYGA01000001">
    <property type="protein sequence ID" value="PSL01013.1"/>
    <property type="molecule type" value="Genomic_DNA"/>
</dbReference>
<protein>
    <submittedName>
        <fullName evidence="2">Uncharacterized protein</fullName>
    </submittedName>
</protein>
<dbReference type="AlphaFoldDB" id="A0A2P8DUV8"/>
<proteinExistence type="predicted"/>